<protein>
    <submittedName>
        <fullName evidence="2">Uncharacterized protein</fullName>
    </submittedName>
</protein>
<dbReference type="EMBL" id="JBGBZN010000002">
    <property type="protein sequence ID" value="MEY9473194.1"/>
    <property type="molecule type" value="Genomic_DNA"/>
</dbReference>
<keyword evidence="3" id="KW-1185">Reference proteome</keyword>
<sequence>MICLKQHPKRSVRSSEDRSRCNSAARAAYCREEQGWPVCPTCLIARRFEPRGSASQDSHAADRENQVFDRGLSRRDDRGQHALALQARACRFFICGGEALYAQAIVQQSGKEPRSCIRQSTSRRHSKADHKACRSPRFHEPRSGLQCQTLRVGSAPARLPTMKGEQSFDHPRARSNEEKCCRSPWSVSCASNQHAGVLQRVRGPGGLPSSDMSTANAGVCGT</sequence>
<accession>A0ABV4GML8</accession>
<reference evidence="2 3" key="1">
    <citation type="submission" date="2024-07" db="EMBL/GenBank/DDBJ databases">
        <title>Genomic Encyclopedia of Type Strains, Phase V (KMG-V): Genome sequencing to study the core and pangenomes of soil and plant-associated prokaryotes.</title>
        <authorList>
            <person name="Whitman W."/>
        </authorList>
    </citation>
    <scope>NUCLEOTIDE SEQUENCE [LARGE SCALE GENOMIC DNA]</scope>
    <source>
        <strain evidence="2 3">USDA 222</strain>
    </source>
</reference>
<evidence type="ECO:0000313" key="2">
    <source>
        <dbReference type="EMBL" id="MEY9473194.1"/>
    </source>
</evidence>
<evidence type="ECO:0000256" key="1">
    <source>
        <dbReference type="SAM" id="MobiDB-lite"/>
    </source>
</evidence>
<evidence type="ECO:0000313" key="3">
    <source>
        <dbReference type="Proteomes" id="UP001565474"/>
    </source>
</evidence>
<feature type="compositionally biased region" description="Basic and acidic residues" evidence="1">
    <location>
        <begin position="129"/>
        <end position="141"/>
    </location>
</feature>
<dbReference type="Proteomes" id="UP001565474">
    <property type="component" value="Unassembled WGS sequence"/>
</dbReference>
<feature type="region of interest" description="Disordered" evidence="1">
    <location>
        <begin position="112"/>
        <end position="141"/>
    </location>
</feature>
<proteinExistence type="predicted"/>
<feature type="compositionally biased region" description="Basic and acidic residues" evidence="1">
    <location>
        <begin position="59"/>
        <end position="73"/>
    </location>
</feature>
<name>A0ABV4GML8_9BRAD</name>
<gene>
    <name evidence="2" type="ORF">ABH992_005593</name>
</gene>
<organism evidence="2 3">
    <name type="scientific">Bradyrhizobium yuanmingense</name>
    <dbReference type="NCBI Taxonomy" id="108015"/>
    <lineage>
        <taxon>Bacteria</taxon>
        <taxon>Pseudomonadati</taxon>
        <taxon>Pseudomonadota</taxon>
        <taxon>Alphaproteobacteria</taxon>
        <taxon>Hyphomicrobiales</taxon>
        <taxon>Nitrobacteraceae</taxon>
        <taxon>Bradyrhizobium</taxon>
    </lineage>
</organism>
<feature type="region of interest" description="Disordered" evidence="1">
    <location>
        <begin position="53"/>
        <end position="73"/>
    </location>
</feature>
<feature type="region of interest" description="Disordered" evidence="1">
    <location>
        <begin position="200"/>
        <end position="222"/>
    </location>
</feature>
<comment type="caution">
    <text evidence="2">The sequence shown here is derived from an EMBL/GenBank/DDBJ whole genome shotgun (WGS) entry which is preliminary data.</text>
</comment>